<keyword evidence="8" id="KW-1185">Reference proteome</keyword>
<dbReference type="AlphaFoldDB" id="A0A4S8NLS8"/>
<dbReference type="EMBL" id="STGW01000003">
    <property type="protein sequence ID" value="THV16099.1"/>
    <property type="molecule type" value="Genomic_DNA"/>
</dbReference>
<dbReference type="GO" id="GO:0003677">
    <property type="term" value="F:DNA binding"/>
    <property type="evidence" value="ECO:0007669"/>
    <property type="project" value="UniProtKB-KW"/>
</dbReference>
<protein>
    <submittedName>
        <fullName evidence="7">Resolvase</fullName>
    </submittedName>
</protein>
<dbReference type="Gene3D" id="3.40.50.1390">
    <property type="entry name" value="Resolvase, N-terminal catalytic domain"/>
    <property type="match status" value="1"/>
</dbReference>
<evidence type="ECO:0000256" key="2">
    <source>
        <dbReference type="ARBA" id="ARBA00023125"/>
    </source>
</evidence>
<evidence type="ECO:0000313" key="7">
    <source>
        <dbReference type="EMBL" id="THV16099.1"/>
    </source>
</evidence>
<dbReference type="PANTHER" id="PTHR30461:SF2">
    <property type="entry name" value="SERINE RECOMBINASE PINE-RELATED"/>
    <property type="match status" value="1"/>
</dbReference>
<dbReference type="GO" id="GO:0000150">
    <property type="term" value="F:DNA strand exchange activity"/>
    <property type="evidence" value="ECO:0007669"/>
    <property type="project" value="InterPro"/>
</dbReference>
<name>A0A4S8NLS8_9ACTN</name>
<dbReference type="InterPro" id="IPR050639">
    <property type="entry name" value="SSR_resolvase"/>
</dbReference>
<feature type="domain" description="Resolvase/invertase-type recombinase catalytic" evidence="6">
    <location>
        <begin position="7"/>
        <end position="154"/>
    </location>
</feature>
<dbReference type="PANTHER" id="PTHR30461">
    <property type="entry name" value="DNA-INVERTASE FROM LAMBDOID PROPHAGE"/>
    <property type="match status" value="1"/>
</dbReference>
<dbReference type="InterPro" id="IPR006118">
    <property type="entry name" value="Recombinase_CS"/>
</dbReference>
<keyword evidence="2" id="KW-0238">DNA-binding</keyword>
<evidence type="ECO:0000256" key="5">
    <source>
        <dbReference type="PROSITE-ProRule" id="PRU10137"/>
    </source>
</evidence>
<accession>A0A4S8NLS8</accession>
<dbReference type="RefSeq" id="WP_136562194.1">
    <property type="nucleotide sequence ID" value="NZ_BAABLS010000010.1"/>
</dbReference>
<dbReference type="GO" id="GO:0015074">
    <property type="term" value="P:DNA integration"/>
    <property type="evidence" value="ECO:0007669"/>
    <property type="project" value="UniProtKB-KW"/>
</dbReference>
<dbReference type="InterPro" id="IPR006119">
    <property type="entry name" value="Resolv_N"/>
</dbReference>
<dbReference type="SUPFAM" id="SSF53041">
    <property type="entry name" value="Resolvase-like"/>
    <property type="match status" value="1"/>
</dbReference>
<dbReference type="PROSITE" id="PS51736">
    <property type="entry name" value="RECOMBINASES_3"/>
    <property type="match status" value="1"/>
</dbReference>
<comment type="caution">
    <text evidence="7">The sequence shown here is derived from an EMBL/GenBank/DDBJ whole genome shotgun (WGS) entry which is preliminary data.</text>
</comment>
<keyword evidence="3" id="KW-0233">DNA recombination</keyword>
<evidence type="ECO:0000256" key="3">
    <source>
        <dbReference type="ARBA" id="ARBA00023172"/>
    </source>
</evidence>
<keyword evidence="1" id="KW-0229">DNA integration</keyword>
<dbReference type="SMART" id="SM00857">
    <property type="entry name" value="Resolvase"/>
    <property type="match status" value="1"/>
</dbReference>
<dbReference type="Proteomes" id="UP000307087">
    <property type="component" value="Unassembled WGS sequence"/>
</dbReference>
<dbReference type="InterPro" id="IPR011109">
    <property type="entry name" value="DNA_bind_recombinase_dom"/>
</dbReference>
<dbReference type="Pfam" id="PF07508">
    <property type="entry name" value="Recombinase"/>
    <property type="match status" value="1"/>
</dbReference>
<evidence type="ECO:0000259" key="6">
    <source>
        <dbReference type="PROSITE" id="PS51736"/>
    </source>
</evidence>
<dbReference type="Pfam" id="PF00239">
    <property type="entry name" value="Resolvase"/>
    <property type="match status" value="1"/>
</dbReference>
<proteinExistence type="predicted"/>
<dbReference type="InterPro" id="IPR036162">
    <property type="entry name" value="Resolvase-like_N_sf"/>
</dbReference>
<reference evidence="7 8" key="1">
    <citation type="journal article" date="2009" name="Int. J. Syst. Evol. Microbiol.">
        <title>Nocardioides caeni sp. nov., isolated from wastewater.</title>
        <authorList>
            <person name="Yoon J.H."/>
            <person name="Kang S.J."/>
            <person name="Park S."/>
            <person name="Kim W."/>
            <person name="Oh T.K."/>
        </authorList>
    </citation>
    <scope>NUCLEOTIDE SEQUENCE [LARGE SCALE GENOMIC DNA]</scope>
    <source>
        <strain evidence="7 8">DSM 23134</strain>
    </source>
</reference>
<feature type="active site" description="O-(5'-phospho-DNA)-serine intermediate" evidence="4 5">
    <location>
        <position position="15"/>
    </location>
</feature>
<gene>
    <name evidence="7" type="ORF">E9934_07135</name>
</gene>
<dbReference type="PROSITE" id="PS00397">
    <property type="entry name" value="RECOMBINASES_1"/>
    <property type="match status" value="1"/>
</dbReference>
<dbReference type="OrthoDB" id="3217513at2"/>
<organism evidence="7 8">
    <name type="scientific">Nocardioides caeni</name>
    <dbReference type="NCBI Taxonomy" id="574700"/>
    <lineage>
        <taxon>Bacteria</taxon>
        <taxon>Bacillati</taxon>
        <taxon>Actinomycetota</taxon>
        <taxon>Actinomycetes</taxon>
        <taxon>Propionibacteriales</taxon>
        <taxon>Nocardioidaceae</taxon>
        <taxon>Nocardioides</taxon>
    </lineage>
</organism>
<evidence type="ECO:0000313" key="8">
    <source>
        <dbReference type="Proteomes" id="UP000307087"/>
    </source>
</evidence>
<evidence type="ECO:0000256" key="1">
    <source>
        <dbReference type="ARBA" id="ARBA00022908"/>
    </source>
</evidence>
<evidence type="ECO:0000256" key="4">
    <source>
        <dbReference type="PIRSR" id="PIRSR606118-50"/>
    </source>
</evidence>
<dbReference type="CDD" id="cd00338">
    <property type="entry name" value="Ser_Recombinase"/>
    <property type="match status" value="1"/>
</dbReference>
<sequence>MKKRSATVLAYLRVSTEEQSVSGLGLADQREVIAAEAARRGWSDVEYVSDEGFSAKNLSRPGIAGALGMLSRGEASVLVVSKLDRLSRSLLDFAMLMERARVEGWQLVVLDLALDTTTASGELMASVMACFAQYERRLIGARTSAALQQLKRQGKRLGRPRTLPAAVTDRIVSARAEGETLAAIADSLNRDCVATARGGARWYPSTVKAVLTSANLDAAAA</sequence>